<dbReference type="Proteomes" id="UP000460221">
    <property type="component" value="Unassembled WGS sequence"/>
</dbReference>
<reference evidence="2 3" key="1">
    <citation type="submission" date="2019-11" db="EMBL/GenBank/DDBJ databases">
        <authorList>
            <person name="Jiang L.-Q."/>
        </authorList>
    </citation>
    <scope>NUCLEOTIDE SEQUENCE [LARGE SCALE GENOMIC DNA]</scope>
    <source>
        <strain evidence="2 3">YIM 132087</strain>
    </source>
</reference>
<dbReference type="PANTHER" id="PTHR33164">
    <property type="entry name" value="TRANSCRIPTIONAL REGULATOR, MARR FAMILY"/>
    <property type="match status" value="1"/>
</dbReference>
<dbReference type="GO" id="GO:0006950">
    <property type="term" value="P:response to stress"/>
    <property type="evidence" value="ECO:0007669"/>
    <property type="project" value="TreeGrafter"/>
</dbReference>
<dbReference type="Gene3D" id="1.10.10.10">
    <property type="entry name" value="Winged helix-like DNA-binding domain superfamily/Winged helix DNA-binding domain"/>
    <property type="match status" value="1"/>
</dbReference>
<evidence type="ECO:0000313" key="3">
    <source>
        <dbReference type="Proteomes" id="UP000460221"/>
    </source>
</evidence>
<comment type="caution">
    <text evidence="2">The sequence shown here is derived from an EMBL/GenBank/DDBJ whole genome shotgun (WGS) entry which is preliminary data.</text>
</comment>
<gene>
    <name evidence="2" type="ORF">GIS00_24915</name>
</gene>
<dbReference type="SMART" id="SM00347">
    <property type="entry name" value="HTH_MARR"/>
    <property type="match status" value="1"/>
</dbReference>
<organism evidence="2 3">
    <name type="scientific">Nakamurella alba</name>
    <dbReference type="NCBI Taxonomy" id="2665158"/>
    <lineage>
        <taxon>Bacteria</taxon>
        <taxon>Bacillati</taxon>
        <taxon>Actinomycetota</taxon>
        <taxon>Actinomycetes</taxon>
        <taxon>Nakamurellales</taxon>
        <taxon>Nakamurellaceae</taxon>
        <taxon>Nakamurella</taxon>
    </lineage>
</organism>
<dbReference type="PRINTS" id="PR00598">
    <property type="entry name" value="HTHMARR"/>
</dbReference>
<proteinExistence type="predicted"/>
<dbReference type="EMBL" id="WLYK01000016">
    <property type="protein sequence ID" value="MTD17180.1"/>
    <property type="molecule type" value="Genomic_DNA"/>
</dbReference>
<evidence type="ECO:0000313" key="2">
    <source>
        <dbReference type="EMBL" id="MTD17180.1"/>
    </source>
</evidence>
<dbReference type="SUPFAM" id="SSF46785">
    <property type="entry name" value="Winged helix' DNA-binding domain"/>
    <property type="match status" value="1"/>
</dbReference>
<accession>A0A7K1FSX2</accession>
<keyword evidence="3" id="KW-1185">Reference proteome</keyword>
<dbReference type="Pfam" id="PF12802">
    <property type="entry name" value="MarR_2"/>
    <property type="match status" value="1"/>
</dbReference>
<feature type="domain" description="HTH marR-type" evidence="1">
    <location>
        <begin position="1"/>
        <end position="127"/>
    </location>
</feature>
<dbReference type="InterPro" id="IPR036388">
    <property type="entry name" value="WH-like_DNA-bd_sf"/>
</dbReference>
<protein>
    <submittedName>
        <fullName evidence="2">MarR family transcriptional regulator</fullName>
    </submittedName>
</protein>
<dbReference type="PROSITE" id="PS50995">
    <property type="entry name" value="HTH_MARR_2"/>
    <property type="match status" value="1"/>
</dbReference>
<dbReference type="AlphaFoldDB" id="A0A7K1FSX2"/>
<dbReference type="PANTHER" id="PTHR33164:SF99">
    <property type="entry name" value="MARR FAMILY REGULATORY PROTEIN"/>
    <property type="match status" value="1"/>
</dbReference>
<dbReference type="InterPro" id="IPR039422">
    <property type="entry name" value="MarR/SlyA-like"/>
</dbReference>
<dbReference type="GO" id="GO:0003700">
    <property type="term" value="F:DNA-binding transcription factor activity"/>
    <property type="evidence" value="ECO:0007669"/>
    <property type="project" value="InterPro"/>
</dbReference>
<dbReference type="InterPro" id="IPR000835">
    <property type="entry name" value="HTH_MarR-typ"/>
</dbReference>
<sequence length="131" mass="14688">MRAALESRIERDTQRSAGMPHAYYLVLAMLSEAEDRTLRMSQLAEFAQMSQSRLSHAVARLEESGWVKRRSAPEDRRGQLATLTDAGWEVLVAAAPAHAETVRSIMFDCLSAEQVRQLTEICAIVLKRAED</sequence>
<evidence type="ECO:0000259" key="1">
    <source>
        <dbReference type="PROSITE" id="PS50995"/>
    </source>
</evidence>
<dbReference type="InterPro" id="IPR036390">
    <property type="entry name" value="WH_DNA-bd_sf"/>
</dbReference>
<name>A0A7K1FSX2_9ACTN</name>